<evidence type="ECO:0000313" key="1">
    <source>
        <dbReference type="EMBL" id="TLD42051.1"/>
    </source>
</evidence>
<gene>
    <name evidence="1" type="ORF">JETT_1693</name>
</gene>
<sequence length="44" mass="4868">MKFFNVLNTEIHDVVMVQVQDVDFVGCRDAKSCVSPLPNPVGMS</sequence>
<dbReference type="EMBL" id="SULG01000029">
    <property type="protein sequence ID" value="TLD42051.1"/>
    <property type="molecule type" value="Genomic_DNA"/>
</dbReference>
<reference evidence="1 2" key="1">
    <citation type="submission" date="2019-04" db="EMBL/GenBank/DDBJ databases">
        <title>Genome of a novel bacterium Candidatus Jettenia ecosi reconstructed from metagenome of an anammox bioreactor.</title>
        <authorList>
            <person name="Mardanov A.V."/>
            <person name="Beletsky A.V."/>
            <person name="Ravin N.V."/>
            <person name="Botchkova E.A."/>
            <person name="Litti Y.V."/>
            <person name="Nozhevnikova A.N."/>
        </authorList>
    </citation>
    <scope>NUCLEOTIDE SEQUENCE [LARGE SCALE GENOMIC DNA]</scope>
    <source>
        <strain evidence="1">J2</strain>
    </source>
</reference>
<organism evidence="1 2">
    <name type="scientific">Candidatus Jettenia ecosi</name>
    <dbReference type="NCBI Taxonomy" id="2494326"/>
    <lineage>
        <taxon>Bacteria</taxon>
        <taxon>Pseudomonadati</taxon>
        <taxon>Planctomycetota</taxon>
        <taxon>Candidatus Brocadiia</taxon>
        <taxon>Candidatus Brocadiales</taxon>
        <taxon>Candidatus Brocadiaceae</taxon>
        <taxon>Candidatus Jettenia</taxon>
    </lineage>
</organism>
<protein>
    <submittedName>
        <fullName evidence="1">Uncharacterized protein</fullName>
    </submittedName>
</protein>
<comment type="caution">
    <text evidence="1">The sequence shown here is derived from an EMBL/GenBank/DDBJ whole genome shotgun (WGS) entry which is preliminary data.</text>
</comment>
<name>A0A533QHB8_9BACT</name>
<dbReference type="Proteomes" id="UP000319783">
    <property type="component" value="Unassembled WGS sequence"/>
</dbReference>
<accession>A0A533QHB8</accession>
<proteinExistence type="predicted"/>
<dbReference type="AlphaFoldDB" id="A0A533QHB8"/>
<evidence type="ECO:0000313" key="2">
    <source>
        <dbReference type="Proteomes" id="UP000319783"/>
    </source>
</evidence>